<dbReference type="GO" id="GO:0004789">
    <property type="term" value="F:thiamine-phosphate diphosphorylase activity"/>
    <property type="evidence" value="ECO:0007669"/>
    <property type="project" value="UniProtKB-EC"/>
</dbReference>
<dbReference type="Proteomes" id="UP000192505">
    <property type="component" value="Unassembled WGS sequence"/>
</dbReference>
<dbReference type="GO" id="GO:0046872">
    <property type="term" value="F:metal ion binding"/>
    <property type="evidence" value="ECO:0007669"/>
    <property type="project" value="UniProtKB-KW"/>
</dbReference>
<comment type="pathway">
    <text evidence="2 11">Cofactor biosynthesis; thiamine diphosphate biosynthesis; thiamine phosphate from 4-amino-2-methyl-5-diphosphomethylpyrimidine and 4-methyl-5-(2-phosphoethyl)-thiazole: step 1/1.</text>
</comment>
<comment type="caution">
    <text evidence="13">The sequence shown here is derived from an EMBL/GenBank/DDBJ whole genome shotgun (WGS) entry which is preliminary data.</text>
</comment>
<comment type="catalytic activity">
    <reaction evidence="9 10">
        <text>2-[(2R,5Z)-2-carboxy-4-methylthiazol-5(2H)-ylidene]ethyl phosphate + 4-amino-2-methyl-5-(diphosphooxymethyl)pyrimidine + 2 H(+) = thiamine phosphate + CO2 + diphosphate</text>
        <dbReference type="Rhea" id="RHEA:47844"/>
        <dbReference type="ChEBI" id="CHEBI:15378"/>
        <dbReference type="ChEBI" id="CHEBI:16526"/>
        <dbReference type="ChEBI" id="CHEBI:33019"/>
        <dbReference type="ChEBI" id="CHEBI:37575"/>
        <dbReference type="ChEBI" id="CHEBI:57841"/>
        <dbReference type="ChEBI" id="CHEBI:62899"/>
        <dbReference type="EC" id="2.5.1.3"/>
    </reaction>
</comment>
<keyword evidence="3 10" id="KW-0808">Transferase</keyword>
<dbReference type="EC" id="2.5.1.3" evidence="10"/>
<dbReference type="GO" id="GO:0009228">
    <property type="term" value="P:thiamine biosynthetic process"/>
    <property type="evidence" value="ECO:0007669"/>
    <property type="project" value="UniProtKB-KW"/>
</dbReference>
<keyword evidence="4" id="KW-0479">Metal-binding</keyword>
<protein>
    <recommendedName>
        <fullName evidence="10">Thiamine-phosphate synthase</fullName>
        <ecNumber evidence="10">2.5.1.3</ecNumber>
    </recommendedName>
    <alternativeName>
        <fullName evidence="10">Thiamine-phosphate pyrophosphorylase</fullName>
    </alternativeName>
</protein>
<dbReference type="InterPro" id="IPR034291">
    <property type="entry name" value="TMP_synthase"/>
</dbReference>
<reference evidence="13 14" key="1">
    <citation type="submission" date="2017-01" db="EMBL/GenBank/DDBJ databases">
        <title>Novel large sulfur bacteria in the metagenomes of groundwater-fed chemosynthetic microbial mats in the Lake Huron basin.</title>
        <authorList>
            <person name="Sharrar A.M."/>
            <person name="Flood B.E."/>
            <person name="Bailey J.V."/>
            <person name="Jones D.S."/>
            <person name="Biddanda B."/>
            <person name="Ruberg S.A."/>
            <person name="Marcus D.N."/>
            <person name="Dick G.J."/>
        </authorList>
    </citation>
    <scope>NUCLEOTIDE SEQUENCE [LARGE SCALE GENOMIC DNA]</scope>
    <source>
        <strain evidence="13">A7</strain>
    </source>
</reference>
<dbReference type="AlphaFoldDB" id="A0A1W9KZ65"/>
<evidence type="ECO:0000256" key="7">
    <source>
        <dbReference type="ARBA" id="ARBA00047334"/>
    </source>
</evidence>
<comment type="catalytic activity">
    <reaction evidence="8 10">
        <text>2-(2-carboxy-4-methylthiazol-5-yl)ethyl phosphate + 4-amino-2-methyl-5-(diphosphooxymethyl)pyrimidine + 2 H(+) = thiamine phosphate + CO2 + diphosphate</text>
        <dbReference type="Rhea" id="RHEA:47848"/>
        <dbReference type="ChEBI" id="CHEBI:15378"/>
        <dbReference type="ChEBI" id="CHEBI:16526"/>
        <dbReference type="ChEBI" id="CHEBI:33019"/>
        <dbReference type="ChEBI" id="CHEBI:37575"/>
        <dbReference type="ChEBI" id="CHEBI:57841"/>
        <dbReference type="ChEBI" id="CHEBI:62890"/>
        <dbReference type="EC" id="2.5.1.3"/>
    </reaction>
</comment>
<evidence type="ECO:0000256" key="3">
    <source>
        <dbReference type="ARBA" id="ARBA00022679"/>
    </source>
</evidence>
<dbReference type="InterPro" id="IPR013785">
    <property type="entry name" value="Aldolase_TIM"/>
</dbReference>
<dbReference type="EMBL" id="MTEI01000002">
    <property type="protein sequence ID" value="OQW89564.1"/>
    <property type="molecule type" value="Genomic_DNA"/>
</dbReference>
<dbReference type="InterPro" id="IPR036206">
    <property type="entry name" value="ThiamineP_synth_sf"/>
</dbReference>
<evidence type="ECO:0000256" key="10">
    <source>
        <dbReference type="RuleBase" id="RU003826"/>
    </source>
</evidence>
<dbReference type="PANTHER" id="PTHR20857:SF15">
    <property type="entry name" value="THIAMINE-PHOSPHATE SYNTHASE"/>
    <property type="match status" value="1"/>
</dbReference>
<dbReference type="FunFam" id="3.20.20.70:FF:000064">
    <property type="entry name" value="Thiamine-phosphate synthase"/>
    <property type="match status" value="1"/>
</dbReference>
<evidence type="ECO:0000256" key="9">
    <source>
        <dbReference type="ARBA" id="ARBA00047883"/>
    </source>
</evidence>
<accession>A0A1W9KZ65</accession>
<comment type="cofactor">
    <cofactor evidence="1">
        <name>Mg(2+)</name>
        <dbReference type="ChEBI" id="CHEBI:18420"/>
    </cofactor>
</comment>
<dbReference type="GO" id="GO:0009229">
    <property type="term" value="P:thiamine diphosphate biosynthetic process"/>
    <property type="evidence" value="ECO:0007669"/>
    <property type="project" value="UniProtKB-UniPathway"/>
</dbReference>
<proteinExistence type="inferred from homology"/>
<feature type="domain" description="Thiamine phosphate synthase/TenI" evidence="12">
    <location>
        <begin position="105"/>
        <end position="273"/>
    </location>
</feature>
<evidence type="ECO:0000256" key="2">
    <source>
        <dbReference type="ARBA" id="ARBA00005165"/>
    </source>
</evidence>
<dbReference type="Pfam" id="PF02581">
    <property type="entry name" value="TMP-TENI"/>
    <property type="match status" value="1"/>
</dbReference>
<dbReference type="CDD" id="cd00564">
    <property type="entry name" value="TMP_TenI"/>
    <property type="match status" value="1"/>
</dbReference>
<keyword evidence="5" id="KW-0460">Magnesium</keyword>
<organism evidence="13 14">
    <name type="scientific">Rhodoferax ferrireducens</name>
    <dbReference type="NCBI Taxonomy" id="192843"/>
    <lineage>
        <taxon>Bacteria</taxon>
        <taxon>Pseudomonadati</taxon>
        <taxon>Pseudomonadota</taxon>
        <taxon>Betaproteobacteria</taxon>
        <taxon>Burkholderiales</taxon>
        <taxon>Comamonadaceae</taxon>
        <taxon>Rhodoferax</taxon>
    </lineage>
</organism>
<comment type="similarity">
    <text evidence="10">Belongs to the thiamine-phosphate synthase family.</text>
</comment>
<dbReference type="SUPFAM" id="SSF51391">
    <property type="entry name" value="Thiamin phosphate synthase"/>
    <property type="match status" value="1"/>
</dbReference>
<evidence type="ECO:0000256" key="4">
    <source>
        <dbReference type="ARBA" id="ARBA00022723"/>
    </source>
</evidence>
<evidence type="ECO:0000256" key="5">
    <source>
        <dbReference type="ARBA" id="ARBA00022842"/>
    </source>
</evidence>
<comment type="catalytic activity">
    <reaction evidence="7 10">
        <text>4-methyl-5-(2-phosphooxyethyl)-thiazole + 4-amino-2-methyl-5-(diphosphooxymethyl)pyrimidine + H(+) = thiamine phosphate + diphosphate</text>
        <dbReference type="Rhea" id="RHEA:22328"/>
        <dbReference type="ChEBI" id="CHEBI:15378"/>
        <dbReference type="ChEBI" id="CHEBI:33019"/>
        <dbReference type="ChEBI" id="CHEBI:37575"/>
        <dbReference type="ChEBI" id="CHEBI:57841"/>
        <dbReference type="ChEBI" id="CHEBI:58296"/>
        <dbReference type="EC" id="2.5.1.3"/>
    </reaction>
</comment>
<evidence type="ECO:0000313" key="13">
    <source>
        <dbReference type="EMBL" id="OQW89564.1"/>
    </source>
</evidence>
<evidence type="ECO:0000313" key="14">
    <source>
        <dbReference type="Proteomes" id="UP000192505"/>
    </source>
</evidence>
<sequence>MERPDIYRRVANHSDDLETHIAPAEPTKHPSVYPAVWTACLALDFAPDDARCIAQAWQRQTERTGHFDPAAWPTEAQDFDLPPWPHPDAFAPCPLQLGLYAVAPNTAWVGRLARAGVPTVQLRFKSDDTDLIAQEVNAARAAVQNTSSRLFINDHWQAAIEANAYGVHLGQEDLATADLGALRAAGLRLGISSHGYAEMLRAAAQRPSYIAMGTVFATTLKRMATPPQGVARLTVYQRMLRHIPTVAIGGIDLARVNAVLASGVGSVAVVRALMGADDPEAAVRAFQSRWP</sequence>
<dbReference type="Gene3D" id="3.20.20.70">
    <property type="entry name" value="Aldolase class I"/>
    <property type="match status" value="1"/>
</dbReference>
<evidence type="ECO:0000256" key="6">
    <source>
        <dbReference type="ARBA" id="ARBA00022977"/>
    </source>
</evidence>
<evidence type="ECO:0000256" key="11">
    <source>
        <dbReference type="RuleBase" id="RU004253"/>
    </source>
</evidence>
<dbReference type="GO" id="GO:0005737">
    <property type="term" value="C:cytoplasm"/>
    <property type="evidence" value="ECO:0007669"/>
    <property type="project" value="TreeGrafter"/>
</dbReference>
<evidence type="ECO:0000256" key="1">
    <source>
        <dbReference type="ARBA" id="ARBA00001946"/>
    </source>
</evidence>
<dbReference type="InterPro" id="IPR022998">
    <property type="entry name" value="ThiamineP_synth_TenI"/>
</dbReference>
<gene>
    <name evidence="13" type="ORF">BWK72_05125</name>
</gene>
<keyword evidence="6 10" id="KW-0784">Thiamine biosynthesis</keyword>
<dbReference type="NCBIfam" id="TIGR00693">
    <property type="entry name" value="thiE"/>
    <property type="match status" value="1"/>
</dbReference>
<name>A0A1W9KZ65_9BURK</name>
<dbReference type="PANTHER" id="PTHR20857">
    <property type="entry name" value="THIAMINE-PHOSPHATE PYROPHOSPHORYLASE"/>
    <property type="match status" value="1"/>
</dbReference>
<evidence type="ECO:0000256" key="8">
    <source>
        <dbReference type="ARBA" id="ARBA00047851"/>
    </source>
</evidence>
<dbReference type="UniPathway" id="UPA00060">
    <property type="reaction ID" value="UER00141"/>
</dbReference>
<evidence type="ECO:0000259" key="12">
    <source>
        <dbReference type="Pfam" id="PF02581"/>
    </source>
</evidence>